<dbReference type="EMBL" id="JABWUV010000012">
    <property type="protein sequence ID" value="KAF6314808.1"/>
    <property type="molecule type" value="Genomic_DNA"/>
</dbReference>
<name>A0A7J7UPM7_MYOMY</name>
<sequence>MDVSLSSMFLSLSLNSIKTYFFKKWQLWAPSQSGGIHVRWSRGFLVCESSSSCLLHLHFLPGLCLCDPCLRAIFPLYPVDPGCHQVLLFLPSKYLTFVPLSLLLIHHPRPGTQHFMIRFL</sequence>
<accession>A0A7J7UPM7</accession>
<gene>
    <name evidence="1" type="ORF">mMyoMyo1_008599</name>
</gene>
<dbReference type="AlphaFoldDB" id="A0A7J7UPM7"/>
<organism evidence="1 2">
    <name type="scientific">Myotis myotis</name>
    <name type="common">Greater mouse-eared bat</name>
    <name type="synonym">Vespertilio myotis</name>
    <dbReference type="NCBI Taxonomy" id="51298"/>
    <lineage>
        <taxon>Eukaryota</taxon>
        <taxon>Metazoa</taxon>
        <taxon>Chordata</taxon>
        <taxon>Craniata</taxon>
        <taxon>Vertebrata</taxon>
        <taxon>Euteleostomi</taxon>
        <taxon>Mammalia</taxon>
        <taxon>Eutheria</taxon>
        <taxon>Laurasiatheria</taxon>
        <taxon>Chiroptera</taxon>
        <taxon>Yangochiroptera</taxon>
        <taxon>Vespertilionidae</taxon>
        <taxon>Myotis</taxon>
    </lineage>
</organism>
<proteinExistence type="predicted"/>
<evidence type="ECO:0000313" key="2">
    <source>
        <dbReference type="Proteomes" id="UP000527355"/>
    </source>
</evidence>
<dbReference type="Proteomes" id="UP000527355">
    <property type="component" value="Unassembled WGS sequence"/>
</dbReference>
<comment type="caution">
    <text evidence="1">The sequence shown here is derived from an EMBL/GenBank/DDBJ whole genome shotgun (WGS) entry which is preliminary data.</text>
</comment>
<keyword evidence="2" id="KW-1185">Reference proteome</keyword>
<evidence type="ECO:0000313" key="1">
    <source>
        <dbReference type="EMBL" id="KAF6314808.1"/>
    </source>
</evidence>
<reference evidence="1 2" key="1">
    <citation type="journal article" date="2020" name="Nature">
        <title>Six reference-quality genomes reveal evolution of bat adaptations.</title>
        <authorList>
            <person name="Jebb D."/>
            <person name="Huang Z."/>
            <person name="Pippel M."/>
            <person name="Hughes G.M."/>
            <person name="Lavrichenko K."/>
            <person name="Devanna P."/>
            <person name="Winkler S."/>
            <person name="Jermiin L.S."/>
            <person name="Skirmuntt E.C."/>
            <person name="Katzourakis A."/>
            <person name="Burkitt-Gray L."/>
            <person name="Ray D.A."/>
            <person name="Sullivan K.A.M."/>
            <person name="Roscito J.G."/>
            <person name="Kirilenko B.M."/>
            <person name="Davalos L.M."/>
            <person name="Corthals A.P."/>
            <person name="Power M.L."/>
            <person name="Jones G."/>
            <person name="Ransome R.D."/>
            <person name="Dechmann D.K.N."/>
            <person name="Locatelli A.G."/>
            <person name="Puechmaille S.J."/>
            <person name="Fedrigo O."/>
            <person name="Jarvis E.D."/>
            <person name="Hiller M."/>
            <person name="Vernes S.C."/>
            <person name="Myers E.W."/>
            <person name="Teeling E.C."/>
        </authorList>
    </citation>
    <scope>NUCLEOTIDE SEQUENCE [LARGE SCALE GENOMIC DNA]</scope>
    <source>
        <strain evidence="1">MMyoMyo1</strain>
        <tissue evidence="1">Flight muscle</tissue>
    </source>
</reference>
<protein>
    <submittedName>
        <fullName evidence="1">Uncharacterized protein</fullName>
    </submittedName>
</protein>